<name>V5RIQ9_SPIAP</name>
<dbReference type="Proteomes" id="UP000018550">
    <property type="component" value="Chromosome"/>
</dbReference>
<evidence type="ECO:0000256" key="3">
    <source>
        <dbReference type="ARBA" id="ARBA00038502"/>
    </source>
</evidence>
<dbReference type="GO" id="GO:0016747">
    <property type="term" value="F:acyltransferase activity, transferring groups other than amino-acyl groups"/>
    <property type="evidence" value="ECO:0007669"/>
    <property type="project" value="InterPro"/>
</dbReference>
<organism evidence="5 6">
    <name type="scientific">Spiroplasma apis B31</name>
    <dbReference type="NCBI Taxonomy" id="1276258"/>
    <lineage>
        <taxon>Bacteria</taxon>
        <taxon>Bacillati</taxon>
        <taxon>Mycoplasmatota</taxon>
        <taxon>Mollicutes</taxon>
        <taxon>Entomoplasmatales</taxon>
        <taxon>Spiroplasmataceae</taxon>
        <taxon>Spiroplasma</taxon>
    </lineage>
</organism>
<keyword evidence="1 5" id="KW-0808">Transferase</keyword>
<protein>
    <submittedName>
        <fullName evidence="5">Acetyltransferase, GNAT family</fullName>
    </submittedName>
</protein>
<comment type="similarity">
    <text evidence="3">Belongs to the acetyltransferase family. RimJ subfamily.</text>
</comment>
<dbReference type="AlphaFoldDB" id="V5RIQ9"/>
<evidence type="ECO:0000256" key="1">
    <source>
        <dbReference type="ARBA" id="ARBA00022679"/>
    </source>
</evidence>
<accession>V5RIQ9</accession>
<dbReference type="Gene3D" id="3.40.630.30">
    <property type="match status" value="1"/>
</dbReference>
<dbReference type="PANTHER" id="PTHR43792:SF8">
    <property type="entry name" value="[RIBOSOMAL PROTEIN US5]-ALANINE N-ACETYLTRANSFERASE"/>
    <property type="match status" value="1"/>
</dbReference>
<dbReference type="eggNOG" id="COG1670">
    <property type="taxonomic scope" value="Bacteria"/>
</dbReference>
<dbReference type="InterPro" id="IPR000182">
    <property type="entry name" value="GNAT_dom"/>
</dbReference>
<dbReference type="STRING" id="1276258.SAPIS_v1c06040"/>
<dbReference type="SUPFAM" id="SSF55729">
    <property type="entry name" value="Acyl-CoA N-acyltransferases (Nat)"/>
    <property type="match status" value="1"/>
</dbReference>
<dbReference type="InterPro" id="IPR016181">
    <property type="entry name" value="Acyl_CoA_acyltransferase"/>
</dbReference>
<proteinExistence type="inferred from homology"/>
<dbReference type="RefSeq" id="WP_023789545.1">
    <property type="nucleotide sequence ID" value="NC_022998.1"/>
</dbReference>
<dbReference type="InterPro" id="IPR051531">
    <property type="entry name" value="N-acetyltransferase"/>
</dbReference>
<dbReference type="HOGENOM" id="CLU_013985_40_2_14"/>
<evidence type="ECO:0000313" key="5">
    <source>
        <dbReference type="EMBL" id="AHB36449.1"/>
    </source>
</evidence>
<evidence type="ECO:0000313" key="6">
    <source>
        <dbReference type="Proteomes" id="UP000018550"/>
    </source>
</evidence>
<keyword evidence="6" id="KW-1185">Reference proteome</keyword>
<gene>
    <name evidence="5" type="ORF">SAPIS_v1c06040</name>
</gene>
<feature type="domain" description="N-acetyltransferase" evidence="4">
    <location>
        <begin position="27"/>
        <end position="174"/>
    </location>
</feature>
<evidence type="ECO:0000256" key="2">
    <source>
        <dbReference type="ARBA" id="ARBA00023315"/>
    </source>
</evidence>
<dbReference type="KEGG" id="sapi:SAPIS_v1c06040"/>
<dbReference type="OrthoDB" id="389566at2"/>
<sequence>MIKWKPIKFIGGERINLIRCEEKYKHDIFEYCSDEKINYFLSFEVHKSITDTEKNIQEYYLNEPEGKFLIQLKKNNKVIGAINIRSYEKDYGIGYVVNKNFQNLGYCTEAVKTLTDFAFEKFKYKKIYALHDIENVPSERVMEKAGFIKTGMYYDTINKYNKPSKDCVHLKKLQS</sequence>
<dbReference type="PANTHER" id="PTHR43792">
    <property type="entry name" value="GNAT FAMILY, PUTATIVE (AFU_ORTHOLOGUE AFUA_3G00765)-RELATED-RELATED"/>
    <property type="match status" value="1"/>
</dbReference>
<dbReference type="Pfam" id="PF13302">
    <property type="entry name" value="Acetyltransf_3"/>
    <property type="match status" value="1"/>
</dbReference>
<keyword evidence="2" id="KW-0012">Acyltransferase</keyword>
<dbReference type="EMBL" id="CP006682">
    <property type="protein sequence ID" value="AHB36449.1"/>
    <property type="molecule type" value="Genomic_DNA"/>
</dbReference>
<dbReference type="PATRIC" id="fig|1276258.3.peg.612"/>
<evidence type="ECO:0000259" key="4">
    <source>
        <dbReference type="PROSITE" id="PS51186"/>
    </source>
</evidence>
<reference evidence="5 6" key="1">
    <citation type="journal article" date="2014" name="Genome Announc.">
        <title>Complete Genome Sequence of Spiroplasma apis B31T (ATCC 33834), a Bacterium Associated with May Disease of Honeybees (Apis mellifera).</title>
        <authorList>
            <person name="Ku C."/>
            <person name="Lo W.S."/>
            <person name="Chen L.L."/>
            <person name="Kuo C.H."/>
        </authorList>
    </citation>
    <scope>NUCLEOTIDE SEQUENCE [LARGE SCALE GENOMIC DNA]</scope>
    <source>
        <strain evidence="5">B31</strain>
    </source>
</reference>
<dbReference type="PROSITE" id="PS51186">
    <property type="entry name" value="GNAT"/>
    <property type="match status" value="1"/>
</dbReference>